<keyword evidence="3" id="KW-1185">Reference proteome</keyword>
<protein>
    <submittedName>
        <fullName evidence="2">DUF3386 domain-containing protein</fullName>
    </submittedName>
</protein>
<evidence type="ECO:0000313" key="2">
    <source>
        <dbReference type="EMBL" id="MEP0816864.1"/>
    </source>
</evidence>
<reference evidence="2 3" key="1">
    <citation type="submission" date="2022-04" db="EMBL/GenBank/DDBJ databases">
        <title>Positive selection, recombination, and allopatry shape intraspecific diversity of widespread and dominant cyanobacteria.</title>
        <authorList>
            <person name="Wei J."/>
            <person name="Shu W."/>
            <person name="Hu C."/>
        </authorList>
    </citation>
    <scope>NUCLEOTIDE SEQUENCE [LARGE SCALE GENOMIC DNA]</scope>
    <source>
        <strain evidence="2 3">GB2-A4</strain>
    </source>
</reference>
<keyword evidence="1" id="KW-0732">Signal</keyword>
<evidence type="ECO:0000313" key="3">
    <source>
        <dbReference type="Proteomes" id="UP001464891"/>
    </source>
</evidence>
<comment type="caution">
    <text evidence="2">The sequence shown here is derived from an EMBL/GenBank/DDBJ whole genome shotgun (WGS) entry which is preliminary data.</text>
</comment>
<sequence length="261" mass="29879">MMMRKLKRFLLGWSVSLLLAIASFSWLAPVQAGPMPIDDQGQPKTQLSARDIFRDAYEQRYTWNEKFPGYQAEVSLKYDGQLYHGLAQVSPDFQVTVKNMDDPDVSQLVKNQLQMEIIHRRQIAFGDRHDQDTYALAGTDKDGAFEIQETGDNGESRYKVRDKKIVQVNRTLGSMAVTVDSLEFITPAGGYLTEHFQTTFRDPKGKEVLLTQDVTDSHEKIGNYYLLTNRTIRSSDPKQPEQLNEADTLIRFNNIQPLRRA</sequence>
<dbReference type="RefSeq" id="WP_190439052.1">
    <property type="nucleotide sequence ID" value="NZ_JAMPKM010000003.1"/>
</dbReference>
<dbReference type="InterPro" id="IPR021809">
    <property type="entry name" value="DUF3386"/>
</dbReference>
<feature type="chain" id="PRO_5045531676" evidence="1">
    <location>
        <begin position="29"/>
        <end position="261"/>
    </location>
</feature>
<dbReference type="Pfam" id="PF11866">
    <property type="entry name" value="DUF3386"/>
    <property type="match status" value="1"/>
</dbReference>
<accession>A0ABV0J513</accession>
<name>A0ABV0J513_9CYAN</name>
<feature type="signal peptide" evidence="1">
    <location>
        <begin position="1"/>
        <end position="28"/>
    </location>
</feature>
<dbReference type="EMBL" id="JAMPKM010000003">
    <property type="protein sequence ID" value="MEP0816864.1"/>
    <property type="molecule type" value="Genomic_DNA"/>
</dbReference>
<organism evidence="2 3">
    <name type="scientific">Trichocoleus desertorum GB2-A4</name>
    <dbReference type="NCBI Taxonomy" id="2933944"/>
    <lineage>
        <taxon>Bacteria</taxon>
        <taxon>Bacillati</taxon>
        <taxon>Cyanobacteriota</taxon>
        <taxon>Cyanophyceae</taxon>
        <taxon>Leptolyngbyales</taxon>
        <taxon>Trichocoleusaceae</taxon>
        <taxon>Trichocoleus</taxon>
    </lineage>
</organism>
<evidence type="ECO:0000256" key="1">
    <source>
        <dbReference type="SAM" id="SignalP"/>
    </source>
</evidence>
<proteinExistence type="predicted"/>
<dbReference type="Proteomes" id="UP001464891">
    <property type="component" value="Unassembled WGS sequence"/>
</dbReference>
<gene>
    <name evidence="2" type="ORF">NC998_07120</name>
</gene>